<name>A0A815F0A4_ADIRI</name>
<sequence length="643" mass="74694">MFAYREEIDGLRSIAVIPVILYHAGFTKFFAGGYIGVDIFFVISGYLITSVIEHECEQERFSIVNFYERRCRRILPALFFIICLASLGAYYLMLPEELKEYGETVISILCLSSNVFFWYKNDGYFSEINELNPLVHTWSLAVEEQFYFIFPILCYLLRKRKRCLIIVLIICAGISFVLCQWGGNLPLIFNRQIYMFSQPHYASFYLPTGRIWELLFGAFIAFFLRTHDLTEKTHRAVNELFSIVGLALIIVSVIFLNSHRIPPFPNCYTLLPTVGASLIILFGQKNTLVGYLLSTRPLRFIGLISYSVYLWHQPLLAFLRLQSNRTPETFIITILISTVFLLSIFTYFCVEQPFRNKTRFTRKQIFAMAGVGSILILILALGLIQTANSRTVIAGKDEDTYLSDLRKYGNWQYVVRDFNELAKRKTFSNENNTKLVLIGDSFAQDFYNMIVEGKYLSAYDIRVYYIYSRCQIYLGSENRKQFIDAQHHQTCAKDNDIKLALPLIRQANVILLVNNWYEWSARRLPMTIRLLNLTKQQEIFIVGPKHFGKVNPKLYINKSMEYRIKQFQHPKAESIKVNDLLERTIDPSMYVNVLRMICTGYNQTCPLFTREGKLISHDGAHLTKHGVIYVGNIIFQNKPLNRL</sequence>
<feature type="transmembrane region" description="Helical" evidence="1">
    <location>
        <begin position="330"/>
        <end position="350"/>
    </location>
</feature>
<dbReference type="InterPro" id="IPR050879">
    <property type="entry name" value="Acyltransferase_3"/>
</dbReference>
<evidence type="ECO:0000256" key="1">
    <source>
        <dbReference type="SAM" id="Phobius"/>
    </source>
</evidence>
<feature type="transmembrane region" description="Helical" evidence="1">
    <location>
        <begin position="300"/>
        <end position="318"/>
    </location>
</feature>
<feature type="transmembrane region" description="Helical" evidence="1">
    <location>
        <begin position="203"/>
        <end position="224"/>
    </location>
</feature>
<gene>
    <name evidence="4" type="ORF">XAT740_LOCUS29491</name>
</gene>
<feature type="transmembrane region" description="Helical" evidence="1">
    <location>
        <begin position="236"/>
        <end position="256"/>
    </location>
</feature>
<feature type="transmembrane region" description="Helical" evidence="1">
    <location>
        <begin position="365"/>
        <end position="384"/>
    </location>
</feature>
<dbReference type="Pfam" id="PF19040">
    <property type="entry name" value="SGNH"/>
    <property type="match status" value="1"/>
</dbReference>
<reference evidence="4" key="1">
    <citation type="submission" date="2021-02" db="EMBL/GenBank/DDBJ databases">
        <authorList>
            <person name="Nowell W R."/>
        </authorList>
    </citation>
    <scope>NUCLEOTIDE SEQUENCE</scope>
</reference>
<keyword evidence="5" id="KW-1185">Reference proteome</keyword>
<dbReference type="GO" id="GO:0000271">
    <property type="term" value="P:polysaccharide biosynthetic process"/>
    <property type="evidence" value="ECO:0007669"/>
    <property type="project" value="TreeGrafter"/>
</dbReference>
<dbReference type="EMBL" id="CAJNOR010002572">
    <property type="protein sequence ID" value="CAF1313060.1"/>
    <property type="molecule type" value="Genomic_DNA"/>
</dbReference>
<dbReference type="Pfam" id="PF01757">
    <property type="entry name" value="Acyl_transf_3"/>
    <property type="match status" value="1"/>
</dbReference>
<feature type="domain" description="SGNH" evidence="3">
    <location>
        <begin position="426"/>
        <end position="634"/>
    </location>
</feature>
<dbReference type="AlphaFoldDB" id="A0A815F0A4"/>
<keyword evidence="1" id="KW-1133">Transmembrane helix</keyword>
<dbReference type="GO" id="GO:0016747">
    <property type="term" value="F:acyltransferase activity, transferring groups other than amino-acyl groups"/>
    <property type="evidence" value="ECO:0007669"/>
    <property type="project" value="InterPro"/>
</dbReference>
<accession>A0A815F0A4</accession>
<protein>
    <recommendedName>
        <fullName evidence="6">Acyltransferase</fullName>
    </recommendedName>
</protein>
<dbReference type="PANTHER" id="PTHR23028:SF53">
    <property type="entry name" value="ACYL_TRANSF_3 DOMAIN-CONTAINING PROTEIN"/>
    <property type="match status" value="1"/>
</dbReference>
<evidence type="ECO:0000313" key="4">
    <source>
        <dbReference type="EMBL" id="CAF1313060.1"/>
    </source>
</evidence>
<feature type="transmembrane region" description="Helical" evidence="1">
    <location>
        <begin position="29"/>
        <end position="52"/>
    </location>
</feature>
<feature type="transmembrane region" description="Helical" evidence="1">
    <location>
        <begin position="164"/>
        <end position="183"/>
    </location>
</feature>
<feature type="domain" description="Acyltransferase 3" evidence="2">
    <location>
        <begin position="6"/>
        <end position="345"/>
    </location>
</feature>
<proteinExistence type="predicted"/>
<dbReference type="GO" id="GO:0016020">
    <property type="term" value="C:membrane"/>
    <property type="evidence" value="ECO:0007669"/>
    <property type="project" value="TreeGrafter"/>
</dbReference>
<dbReference type="PANTHER" id="PTHR23028">
    <property type="entry name" value="ACETYLTRANSFERASE"/>
    <property type="match status" value="1"/>
</dbReference>
<feature type="transmembrane region" description="Helical" evidence="1">
    <location>
        <begin position="138"/>
        <end position="157"/>
    </location>
</feature>
<keyword evidence="1" id="KW-0812">Transmembrane</keyword>
<evidence type="ECO:0000259" key="3">
    <source>
        <dbReference type="Pfam" id="PF19040"/>
    </source>
</evidence>
<evidence type="ECO:0000313" key="5">
    <source>
        <dbReference type="Proteomes" id="UP000663828"/>
    </source>
</evidence>
<feature type="transmembrane region" description="Helical" evidence="1">
    <location>
        <begin position="73"/>
        <end position="93"/>
    </location>
</feature>
<comment type="caution">
    <text evidence="4">The sequence shown here is derived from an EMBL/GenBank/DDBJ whole genome shotgun (WGS) entry which is preliminary data.</text>
</comment>
<organism evidence="4 5">
    <name type="scientific">Adineta ricciae</name>
    <name type="common">Rotifer</name>
    <dbReference type="NCBI Taxonomy" id="249248"/>
    <lineage>
        <taxon>Eukaryota</taxon>
        <taxon>Metazoa</taxon>
        <taxon>Spiralia</taxon>
        <taxon>Gnathifera</taxon>
        <taxon>Rotifera</taxon>
        <taxon>Eurotatoria</taxon>
        <taxon>Bdelloidea</taxon>
        <taxon>Adinetida</taxon>
        <taxon>Adinetidae</taxon>
        <taxon>Adineta</taxon>
    </lineage>
</organism>
<keyword evidence="1" id="KW-0472">Membrane</keyword>
<evidence type="ECO:0008006" key="6">
    <source>
        <dbReference type="Google" id="ProtNLM"/>
    </source>
</evidence>
<feature type="transmembrane region" description="Helical" evidence="1">
    <location>
        <begin position="268"/>
        <end position="293"/>
    </location>
</feature>
<dbReference type="Proteomes" id="UP000663828">
    <property type="component" value="Unassembled WGS sequence"/>
</dbReference>
<evidence type="ECO:0000259" key="2">
    <source>
        <dbReference type="Pfam" id="PF01757"/>
    </source>
</evidence>
<dbReference type="InterPro" id="IPR043968">
    <property type="entry name" value="SGNH"/>
</dbReference>
<dbReference type="InterPro" id="IPR002656">
    <property type="entry name" value="Acyl_transf_3_dom"/>
</dbReference>